<feature type="active site" description="Proton donor" evidence="3">
    <location>
        <position position="178"/>
    </location>
</feature>
<feature type="signal peptide" evidence="5">
    <location>
        <begin position="1"/>
        <end position="23"/>
    </location>
</feature>
<feature type="binding site" evidence="4">
    <location>
        <position position="178"/>
    </location>
    <ligand>
        <name>substrate</name>
    </ligand>
</feature>
<dbReference type="AlphaFoldDB" id="A0A512RED6"/>
<dbReference type="GO" id="GO:0052757">
    <property type="term" value="F:chondroitin hydrolase activity"/>
    <property type="evidence" value="ECO:0007669"/>
    <property type="project" value="TreeGrafter"/>
</dbReference>
<dbReference type="InterPro" id="IPR008928">
    <property type="entry name" value="6-hairpin_glycosidase_sf"/>
</dbReference>
<dbReference type="GO" id="GO:0000272">
    <property type="term" value="P:polysaccharide catabolic process"/>
    <property type="evidence" value="ECO:0007669"/>
    <property type="project" value="TreeGrafter"/>
</dbReference>
<feature type="active site" description="Nucleophile" evidence="3">
    <location>
        <position position="119"/>
    </location>
</feature>
<dbReference type="PANTHER" id="PTHR36845">
    <property type="entry name" value="HYDROLASE, PUTATIVE (AFU_ORTHOLOGUE AFUA_7G05090)-RELATED"/>
    <property type="match status" value="1"/>
</dbReference>
<comment type="caution">
    <text evidence="6">The sequence shown here is derived from an EMBL/GenBank/DDBJ whole genome shotgun (WGS) entry which is preliminary data.</text>
</comment>
<dbReference type="Pfam" id="PF07470">
    <property type="entry name" value="Glyco_hydro_88"/>
    <property type="match status" value="1"/>
</dbReference>
<evidence type="ECO:0000256" key="2">
    <source>
        <dbReference type="ARBA" id="ARBA00038358"/>
    </source>
</evidence>
<protein>
    <submittedName>
        <fullName evidence="6">Glucuronyl hydrolase</fullName>
    </submittedName>
</protein>
<feature type="chain" id="PRO_5022136213" evidence="5">
    <location>
        <begin position="24"/>
        <end position="399"/>
    </location>
</feature>
<dbReference type="Proteomes" id="UP000321436">
    <property type="component" value="Unassembled WGS sequence"/>
</dbReference>
<evidence type="ECO:0000313" key="7">
    <source>
        <dbReference type="Proteomes" id="UP000321436"/>
    </source>
</evidence>
<feature type="binding site" evidence="4">
    <location>
        <position position="254"/>
    </location>
    <ligand>
        <name>substrate</name>
    </ligand>
</feature>
<name>A0A512RED6_9BACT</name>
<dbReference type="InterPro" id="IPR010905">
    <property type="entry name" value="Glyco_hydro_88"/>
</dbReference>
<dbReference type="SUPFAM" id="SSF48208">
    <property type="entry name" value="Six-hairpin glycosidases"/>
    <property type="match status" value="1"/>
</dbReference>
<dbReference type="EMBL" id="BKAU01000001">
    <property type="protein sequence ID" value="GEP94067.1"/>
    <property type="molecule type" value="Genomic_DNA"/>
</dbReference>
<keyword evidence="1 6" id="KW-0378">Hydrolase</keyword>
<keyword evidence="7" id="KW-1185">Reference proteome</keyword>
<sequence length="399" mass="45465">MTSTLRKLCAAMLFLTGAPILLSAQKPSNGEMRRLIDDNMKFAAAQYRVLQDSTPADRMPRTFQNGRSVTSNTEWWCSGFYPGSLWYIYEYTKDDAIKAEAERRLAILEKEKRYTGNHDIGFMIFCSFGNAYRITGDKKYKDVVDTAAVYQITRYRPTIKSIQSWNSSKDRKCPVIIDNMMNLEQLLWVAANGGDAKFRDIAVTHANTTLKNHYRPDHSTFHILDYDLSTGEVIKKVNGQGAHDTSAWSRGQSWGLYGFTMMYRFTKDETYLQHAKNIADFLLNHPNMPSDNIPYWDYNAPQIPNTLRDVSAGAIMASALLELGQYVGKKDRKKYVGAAAGMLHALGQPTYRANLGENGGFLLKQSVGFFLQNSEVDVPLTYADYYFLEGLTRYKKWYL</sequence>
<dbReference type="PANTHER" id="PTHR36845:SF1">
    <property type="entry name" value="HYDROLASE, PUTATIVE (AFU_ORTHOLOGUE AFUA_7G05090)-RELATED"/>
    <property type="match status" value="1"/>
</dbReference>
<gene>
    <name evidence="6" type="ORF">CCY01nite_03270</name>
</gene>
<dbReference type="InterPro" id="IPR012341">
    <property type="entry name" value="6hp_glycosidase-like_sf"/>
</dbReference>
<evidence type="ECO:0000313" key="6">
    <source>
        <dbReference type="EMBL" id="GEP94067.1"/>
    </source>
</evidence>
<feature type="binding site" evidence="4">
    <location>
        <position position="250"/>
    </location>
    <ligand>
        <name>substrate</name>
    </ligand>
</feature>
<proteinExistence type="inferred from homology"/>
<keyword evidence="5" id="KW-0732">Signal</keyword>
<feature type="binding site" evidence="4">
    <location>
        <position position="119"/>
    </location>
    <ligand>
        <name>substrate</name>
    </ligand>
</feature>
<evidence type="ECO:0000256" key="5">
    <source>
        <dbReference type="SAM" id="SignalP"/>
    </source>
</evidence>
<dbReference type="Gene3D" id="1.50.10.10">
    <property type="match status" value="1"/>
</dbReference>
<evidence type="ECO:0000256" key="3">
    <source>
        <dbReference type="PIRSR" id="PIRSR610905-1"/>
    </source>
</evidence>
<dbReference type="InterPro" id="IPR052369">
    <property type="entry name" value="UG_Glycosaminoglycan_Hydrolase"/>
</dbReference>
<comment type="similarity">
    <text evidence="2">Belongs to the glycosyl hydrolase 88 family.</text>
</comment>
<evidence type="ECO:0000256" key="1">
    <source>
        <dbReference type="ARBA" id="ARBA00022801"/>
    </source>
</evidence>
<evidence type="ECO:0000256" key="4">
    <source>
        <dbReference type="PIRSR" id="PIRSR610905-2"/>
    </source>
</evidence>
<dbReference type="RefSeq" id="WP_246129822.1">
    <property type="nucleotide sequence ID" value="NZ_BKAU01000001.1"/>
</dbReference>
<accession>A0A512RED6</accession>
<reference evidence="6 7" key="1">
    <citation type="submission" date="2019-07" db="EMBL/GenBank/DDBJ databases">
        <title>Whole genome shotgun sequence of Chitinophaga cymbidii NBRC 109752.</title>
        <authorList>
            <person name="Hosoyama A."/>
            <person name="Uohara A."/>
            <person name="Ohji S."/>
            <person name="Ichikawa N."/>
        </authorList>
    </citation>
    <scope>NUCLEOTIDE SEQUENCE [LARGE SCALE GENOMIC DNA]</scope>
    <source>
        <strain evidence="6 7">NBRC 109752</strain>
    </source>
</reference>
<organism evidence="6 7">
    <name type="scientific">Chitinophaga cymbidii</name>
    <dbReference type="NCBI Taxonomy" id="1096750"/>
    <lineage>
        <taxon>Bacteria</taxon>
        <taxon>Pseudomonadati</taxon>
        <taxon>Bacteroidota</taxon>
        <taxon>Chitinophagia</taxon>
        <taxon>Chitinophagales</taxon>
        <taxon>Chitinophagaceae</taxon>
        <taxon>Chitinophaga</taxon>
    </lineage>
</organism>